<feature type="transmembrane region" description="Helical" evidence="7">
    <location>
        <begin position="12"/>
        <end position="38"/>
    </location>
</feature>
<evidence type="ECO:0000256" key="4">
    <source>
        <dbReference type="ARBA" id="ARBA00022692"/>
    </source>
</evidence>
<feature type="domain" description="ABC transmembrane type-1" evidence="8">
    <location>
        <begin position="71"/>
        <end position="284"/>
    </location>
</feature>
<evidence type="ECO:0000313" key="10">
    <source>
        <dbReference type="Proteomes" id="UP000317365"/>
    </source>
</evidence>
<comment type="similarity">
    <text evidence="7">Belongs to the binding-protein-dependent transport system permease family.</text>
</comment>
<dbReference type="SUPFAM" id="SSF161098">
    <property type="entry name" value="MetI-like"/>
    <property type="match status" value="1"/>
</dbReference>
<evidence type="ECO:0000256" key="1">
    <source>
        <dbReference type="ARBA" id="ARBA00004651"/>
    </source>
</evidence>
<proteinExistence type="inferred from homology"/>
<dbReference type="PROSITE" id="PS50928">
    <property type="entry name" value="ABC_TM1"/>
    <property type="match status" value="1"/>
</dbReference>
<feature type="transmembrane region" description="Helical" evidence="7">
    <location>
        <begin position="203"/>
        <end position="228"/>
    </location>
</feature>
<feature type="transmembrane region" description="Helical" evidence="7">
    <location>
        <begin position="109"/>
        <end position="128"/>
    </location>
</feature>
<evidence type="ECO:0000259" key="8">
    <source>
        <dbReference type="PROSITE" id="PS50928"/>
    </source>
</evidence>
<dbReference type="PANTHER" id="PTHR30193:SF42">
    <property type="entry name" value="ABC TRANSPORTER PERMEASE PROTEIN"/>
    <property type="match status" value="1"/>
</dbReference>
<evidence type="ECO:0000256" key="2">
    <source>
        <dbReference type="ARBA" id="ARBA00022448"/>
    </source>
</evidence>
<keyword evidence="2 7" id="KW-0813">Transport</keyword>
<dbReference type="GO" id="GO:0055085">
    <property type="term" value="P:transmembrane transport"/>
    <property type="evidence" value="ECO:0007669"/>
    <property type="project" value="InterPro"/>
</dbReference>
<evidence type="ECO:0000313" key="9">
    <source>
        <dbReference type="EMBL" id="QDL54783.1"/>
    </source>
</evidence>
<gene>
    <name evidence="9" type="ORF">EXZ61_11705</name>
</gene>
<keyword evidence="3" id="KW-1003">Cell membrane</keyword>
<dbReference type="Gene3D" id="1.10.3720.10">
    <property type="entry name" value="MetI-like"/>
    <property type="match status" value="1"/>
</dbReference>
<feature type="transmembrane region" description="Helical" evidence="7">
    <location>
        <begin position="157"/>
        <end position="182"/>
    </location>
</feature>
<dbReference type="Proteomes" id="UP000317365">
    <property type="component" value="Chromosome"/>
</dbReference>
<dbReference type="PANTHER" id="PTHR30193">
    <property type="entry name" value="ABC TRANSPORTER PERMEASE PROTEIN"/>
    <property type="match status" value="1"/>
</dbReference>
<name>A0A515EQ34_9BURK</name>
<dbReference type="KEGG" id="rhg:EXZ61_11705"/>
<evidence type="ECO:0000256" key="7">
    <source>
        <dbReference type="RuleBase" id="RU363032"/>
    </source>
</evidence>
<dbReference type="CDD" id="cd06261">
    <property type="entry name" value="TM_PBP2"/>
    <property type="match status" value="1"/>
</dbReference>
<protein>
    <submittedName>
        <fullName evidence="9">Sugar ABC transporter permease</fullName>
    </submittedName>
</protein>
<dbReference type="AlphaFoldDB" id="A0A515EQ34"/>
<dbReference type="RefSeq" id="WP_142811942.1">
    <property type="nucleotide sequence ID" value="NZ_CP036282.1"/>
</dbReference>
<dbReference type="InterPro" id="IPR035906">
    <property type="entry name" value="MetI-like_sf"/>
</dbReference>
<dbReference type="InterPro" id="IPR000515">
    <property type="entry name" value="MetI-like"/>
</dbReference>
<reference evidence="10" key="1">
    <citation type="submission" date="2019-02" db="EMBL/GenBank/DDBJ databases">
        <title>Complete genome sequence of Rhodoferax sp. Gr-4.</title>
        <authorList>
            <person name="Jin L."/>
        </authorList>
    </citation>
    <scope>NUCLEOTIDE SEQUENCE [LARGE SCALE GENOMIC DNA]</scope>
    <source>
        <strain evidence="10">Gr-4</strain>
    </source>
</reference>
<accession>A0A515EQ34</accession>
<feature type="transmembrane region" description="Helical" evidence="7">
    <location>
        <begin position="74"/>
        <end position="97"/>
    </location>
</feature>
<feature type="transmembrane region" description="Helical" evidence="7">
    <location>
        <begin position="263"/>
        <end position="287"/>
    </location>
</feature>
<keyword evidence="4 7" id="KW-0812">Transmembrane</keyword>
<comment type="subcellular location">
    <subcellularLocation>
        <location evidence="1 7">Cell membrane</location>
        <topology evidence="1 7">Multi-pass membrane protein</topology>
    </subcellularLocation>
</comment>
<dbReference type="GO" id="GO:0005886">
    <property type="term" value="C:plasma membrane"/>
    <property type="evidence" value="ECO:0007669"/>
    <property type="project" value="UniProtKB-SubCell"/>
</dbReference>
<reference evidence="10" key="2">
    <citation type="journal article" date="2020" name="Int. J. Syst. Evol. Microbiol.">
        <title>Genomic insights into a novel species Rhodoferax aquaticus sp. nov., isolated from freshwater.</title>
        <authorList>
            <person name="Li T."/>
            <person name="Zhuo Y."/>
            <person name="Jin C.Z."/>
            <person name="Wu X."/>
            <person name="Ko S.R."/>
            <person name="Jin F.J."/>
            <person name="Ahn C.Y."/>
            <person name="Oh H.M."/>
            <person name="Lee H.G."/>
            <person name="Jin L."/>
        </authorList>
    </citation>
    <scope>NUCLEOTIDE SEQUENCE [LARGE SCALE GENOMIC DNA]</scope>
    <source>
        <strain evidence="10">Gr-4</strain>
    </source>
</reference>
<dbReference type="Pfam" id="PF00528">
    <property type="entry name" value="BPD_transp_1"/>
    <property type="match status" value="1"/>
</dbReference>
<organism evidence="9 10">
    <name type="scientific">Rhodoferax aquaticus</name>
    <dbReference type="NCBI Taxonomy" id="2527691"/>
    <lineage>
        <taxon>Bacteria</taxon>
        <taxon>Pseudomonadati</taxon>
        <taxon>Pseudomonadota</taxon>
        <taxon>Betaproteobacteria</taxon>
        <taxon>Burkholderiales</taxon>
        <taxon>Comamonadaceae</taxon>
        <taxon>Rhodoferax</taxon>
    </lineage>
</organism>
<keyword evidence="6 7" id="KW-0472">Membrane</keyword>
<keyword evidence="10" id="KW-1185">Reference proteome</keyword>
<evidence type="ECO:0000256" key="6">
    <source>
        <dbReference type="ARBA" id="ARBA00023136"/>
    </source>
</evidence>
<sequence length="299" mass="33279">MRKQKPGKRPNWGLHLALLPMAITAIVGYLATLLWSIFISFTSSKMFPNTNLVGFDQYHKLFASERWQLSLQNLALFAVVGISLCMVLGFLLAVFIDQKIRSESIFRSIFLYPYAMSFVVTGLVWQWMLNPEMGIQSAVRRLGFESFQLDWIVTQDKVMYCIILAAVWQASGLVMAILLAGLRGIDEEIWKAARLDGIPTWRVYLNIVLPMIQGAVATAFILQAIGAIKVYDAVNSMTRGGPGLASEVPAKFILDHLFQRGSIALASAASVVMLLTVVALLVPYYYINKHQAAQKNAKA</sequence>
<dbReference type="EMBL" id="CP036282">
    <property type="protein sequence ID" value="QDL54783.1"/>
    <property type="molecule type" value="Genomic_DNA"/>
</dbReference>
<dbReference type="InterPro" id="IPR051393">
    <property type="entry name" value="ABC_transporter_permease"/>
</dbReference>
<evidence type="ECO:0000256" key="3">
    <source>
        <dbReference type="ARBA" id="ARBA00022475"/>
    </source>
</evidence>
<evidence type="ECO:0000256" key="5">
    <source>
        <dbReference type="ARBA" id="ARBA00022989"/>
    </source>
</evidence>
<keyword evidence="5 7" id="KW-1133">Transmembrane helix</keyword>